<organism evidence="1">
    <name type="scientific">Sesamum angustifolium</name>
    <dbReference type="NCBI Taxonomy" id="2727405"/>
    <lineage>
        <taxon>Eukaryota</taxon>
        <taxon>Viridiplantae</taxon>
        <taxon>Streptophyta</taxon>
        <taxon>Embryophyta</taxon>
        <taxon>Tracheophyta</taxon>
        <taxon>Spermatophyta</taxon>
        <taxon>Magnoliopsida</taxon>
        <taxon>eudicotyledons</taxon>
        <taxon>Gunneridae</taxon>
        <taxon>Pentapetalae</taxon>
        <taxon>asterids</taxon>
        <taxon>lamiids</taxon>
        <taxon>Lamiales</taxon>
        <taxon>Pedaliaceae</taxon>
        <taxon>Sesamum</taxon>
    </lineage>
</organism>
<name>A0AAW2LVJ5_9LAMI</name>
<comment type="caution">
    <text evidence="1">The sequence shown here is derived from an EMBL/GenBank/DDBJ whole genome shotgun (WGS) entry which is preliminary data.</text>
</comment>
<dbReference type="AlphaFoldDB" id="A0AAW2LVJ5"/>
<reference evidence="1" key="2">
    <citation type="journal article" date="2024" name="Plant">
        <title>Genomic evolution and insights into agronomic trait innovations of Sesamum species.</title>
        <authorList>
            <person name="Miao H."/>
            <person name="Wang L."/>
            <person name="Qu L."/>
            <person name="Liu H."/>
            <person name="Sun Y."/>
            <person name="Le M."/>
            <person name="Wang Q."/>
            <person name="Wei S."/>
            <person name="Zheng Y."/>
            <person name="Lin W."/>
            <person name="Duan Y."/>
            <person name="Cao H."/>
            <person name="Xiong S."/>
            <person name="Wang X."/>
            <person name="Wei L."/>
            <person name="Li C."/>
            <person name="Ma Q."/>
            <person name="Ju M."/>
            <person name="Zhao R."/>
            <person name="Li G."/>
            <person name="Mu C."/>
            <person name="Tian Q."/>
            <person name="Mei H."/>
            <person name="Zhang T."/>
            <person name="Gao T."/>
            <person name="Zhang H."/>
        </authorList>
    </citation>
    <scope>NUCLEOTIDE SEQUENCE</scope>
    <source>
        <strain evidence="1">G01</strain>
    </source>
</reference>
<reference evidence="1" key="1">
    <citation type="submission" date="2020-06" db="EMBL/GenBank/DDBJ databases">
        <authorList>
            <person name="Li T."/>
            <person name="Hu X."/>
            <person name="Zhang T."/>
            <person name="Song X."/>
            <person name="Zhang H."/>
            <person name="Dai N."/>
            <person name="Sheng W."/>
            <person name="Hou X."/>
            <person name="Wei L."/>
        </authorList>
    </citation>
    <scope>NUCLEOTIDE SEQUENCE</scope>
    <source>
        <strain evidence="1">G01</strain>
        <tissue evidence="1">Leaf</tissue>
    </source>
</reference>
<protein>
    <submittedName>
        <fullName evidence="1">TPR repeat-containing protein</fullName>
    </submittedName>
</protein>
<dbReference type="EMBL" id="JACGWK010000012">
    <property type="protein sequence ID" value="KAL0323160.1"/>
    <property type="molecule type" value="Genomic_DNA"/>
</dbReference>
<dbReference type="PANTHER" id="PTHR45081:SF1">
    <property type="entry name" value="EF HAND FAMILY PROTEIN, PUTATIVE, EXPRESSED-RELATED"/>
    <property type="match status" value="1"/>
</dbReference>
<evidence type="ECO:0000313" key="1">
    <source>
        <dbReference type="EMBL" id="KAL0323160.1"/>
    </source>
</evidence>
<proteinExistence type="predicted"/>
<gene>
    <name evidence="1" type="ORF">Sangu_1935300</name>
</gene>
<dbReference type="GO" id="GO:0005886">
    <property type="term" value="C:plasma membrane"/>
    <property type="evidence" value="ECO:0007669"/>
    <property type="project" value="TreeGrafter"/>
</dbReference>
<dbReference type="PANTHER" id="PTHR45081">
    <property type="entry name" value="EF HAND FAMILY PROTEIN, PUTATIVE, EXPRESSED-RELATED"/>
    <property type="match status" value="1"/>
</dbReference>
<accession>A0AAW2LVJ5</accession>
<sequence>MSEGDVPVSYSGSGVPEKSIRKASLEGILCKLLNFLKPETFVGAVKAINQKILAVLDDSESGRVDLGMFFAVLAPLCGGSPDKRKQIAYESLLWRPVNEGNTQIKKSDAQRYIKLLRAIYIPSHGISEILEIHGETDNSLVSLTEFVTMFDDPEWGFSIMSTLLKLETGDRSRHGRHVCATCRYPIIGSRFKEMKSHFSLCSQCYCEGKVPSSCKQEEYRFKEYANEAEAVKDKCLWFGSKGSSPAAS</sequence>